<dbReference type="FunFam" id="3.40.50.300:FF:000489">
    <property type="entry name" value="Primosome assembly protein PriA"/>
    <property type="match status" value="1"/>
</dbReference>
<evidence type="ECO:0000256" key="12">
    <source>
        <dbReference type="ARBA" id="ARBA00048988"/>
    </source>
</evidence>
<dbReference type="NCBIfam" id="TIGR00595">
    <property type="entry name" value="priA"/>
    <property type="match status" value="1"/>
</dbReference>
<organism evidence="15">
    <name type="scientific">hydrothermal vent metagenome</name>
    <dbReference type="NCBI Taxonomy" id="652676"/>
    <lineage>
        <taxon>unclassified sequences</taxon>
        <taxon>metagenomes</taxon>
        <taxon>ecological metagenomes</taxon>
    </lineage>
</organism>
<evidence type="ECO:0000256" key="1">
    <source>
        <dbReference type="ARBA" id="ARBA00022515"/>
    </source>
</evidence>
<evidence type="ECO:0000259" key="13">
    <source>
        <dbReference type="PROSITE" id="PS51192"/>
    </source>
</evidence>
<evidence type="ECO:0000256" key="7">
    <source>
        <dbReference type="ARBA" id="ARBA00022833"/>
    </source>
</evidence>
<dbReference type="PROSITE" id="PS51192">
    <property type="entry name" value="HELICASE_ATP_BIND_1"/>
    <property type="match status" value="1"/>
</dbReference>
<dbReference type="GO" id="GO:0046872">
    <property type="term" value="F:metal ion binding"/>
    <property type="evidence" value="ECO:0007669"/>
    <property type="project" value="UniProtKB-KW"/>
</dbReference>
<keyword evidence="4" id="KW-0547">Nucleotide-binding</keyword>
<dbReference type="GO" id="GO:0016787">
    <property type="term" value="F:hydrolase activity"/>
    <property type="evidence" value="ECO:0007669"/>
    <property type="project" value="UniProtKB-KW"/>
</dbReference>
<keyword evidence="3" id="KW-0479">Metal-binding</keyword>
<dbReference type="Pfam" id="PF17764">
    <property type="entry name" value="PriA_3primeBD"/>
    <property type="match status" value="1"/>
</dbReference>
<dbReference type="GO" id="GO:0005524">
    <property type="term" value="F:ATP binding"/>
    <property type="evidence" value="ECO:0007669"/>
    <property type="project" value="UniProtKB-KW"/>
</dbReference>
<dbReference type="InterPro" id="IPR040498">
    <property type="entry name" value="PriA_CRR"/>
</dbReference>
<dbReference type="Gene3D" id="3.40.1440.60">
    <property type="entry name" value="PriA, 3(prime) DNA-binding domain"/>
    <property type="match status" value="1"/>
</dbReference>
<name>A0A3B0UF15_9ZZZZ</name>
<evidence type="ECO:0000259" key="14">
    <source>
        <dbReference type="PROSITE" id="PS51194"/>
    </source>
</evidence>
<keyword evidence="6 15" id="KW-0347">Helicase</keyword>
<dbReference type="InterPro" id="IPR001650">
    <property type="entry name" value="Helicase_C-like"/>
</dbReference>
<dbReference type="SUPFAM" id="SSF52540">
    <property type="entry name" value="P-loop containing nucleoside triphosphate hydrolases"/>
    <property type="match status" value="2"/>
</dbReference>
<dbReference type="PROSITE" id="PS51194">
    <property type="entry name" value="HELICASE_CTER"/>
    <property type="match status" value="1"/>
</dbReference>
<dbReference type="InterPro" id="IPR041236">
    <property type="entry name" value="PriA_C"/>
</dbReference>
<dbReference type="PANTHER" id="PTHR30580">
    <property type="entry name" value="PRIMOSOMAL PROTEIN N"/>
    <property type="match status" value="1"/>
</dbReference>
<keyword evidence="9" id="KW-0238">DNA-binding</keyword>
<evidence type="ECO:0000256" key="11">
    <source>
        <dbReference type="ARBA" id="ARBA00034808"/>
    </source>
</evidence>
<evidence type="ECO:0000256" key="10">
    <source>
        <dbReference type="ARBA" id="ARBA00023235"/>
    </source>
</evidence>
<evidence type="ECO:0000256" key="8">
    <source>
        <dbReference type="ARBA" id="ARBA00022840"/>
    </source>
</evidence>
<dbReference type="AlphaFoldDB" id="A0A3B0UF15"/>
<dbReference type="GO" id="GO:0006270">
    <property type="term" value="P:DNA replication initiation"/>
    <property type="evidence" value="ECO:0007669"/>
    <property type="project" value="TreeGrafter"/>
</dbReference>
<dbReference type="EMBL" id="UOEP01000093">
    <property type="protein sequence ID" value="VAW18934.1"/>
    <property type="molecule type" value="Genomic_DNA"/>
</dbReference>
<dbReference type="FunFam" id="3.40.1440.60:FF:000001">
    <property type="entry name" value="Primosomal protein N"/>
    <property type="match status" value="1"/>
</dbReference>
<dbReference type="Gene3D" id="3.40.50.300">
    <property type="entry name" value="P-loop containing nucleotide triphosphate hydrolases"/>
    <property type="match status" value="2"/>
</dbReference>
<evidence type="ECO:0000256" key="3">
    <source>
        <dbReference type="ARBA" id="ARBA00022723"/>
    </source>
</evidence>
<dbReference type="CDD" id="cd17929">
    <property type="entry name" value="DEXHc_priA"/>
    <property type="match status" value="1"/>
</dbReference>
<dbReference type="InterPro" id="IPR041222">
    <property type="entry name" value="PriA_3primeBD"/>
</dbReference>
<keyword evidence="8" id="KW-0067">ATP-binding</keyword>
<dbReference type="GO" id="GO:0006302">
    <property type="term" value="P:double-strand break repair"/>
    <property type="evidence" value="ECO:0007669"/>
    <property type="project" value="InterPro"/>
</dbReference>
<dbReference type="GO" id="GO:0006269">
    <property type="term" value="P:DNA replication, synthesis of primer"/>
    <property type="evidence" value="ECO:0007669"/>
    <property type="project" value="UniProtKB-KW"/>
</dbReference>
<dbReference type="Pfam" id="PF00271">
    <property type="entry name" value="Helicase_C"/>
    <property type="match status" value="1"/>
</dbReference>
<dbReference type="GO" id="GO:1990077">
    <property type="term" value="C:primosome complex"/>
    <property type="evidence" value="ECO:0007669"/>
    <property type="project" value="UniProtKB-KW"/>
</dbReference>
<evidence type="ECO:0000256" key="4">
    <source>
        <dbReference type="ARBA" id="ARBA00022741"/>
    </source>
</evidence>
<dbReference type="Pfam" id="PF18319">
    <property type="entry name" value="Zn_ribbon_PriA"/>
    <property type="match status" value="1"/>
</dbReference>
<keyword evidence="1" id="KW-0639">Primosome</keyword>
<keyword evidence="2" id="KW-0235">DNA replication</keyword>
<reference evidence="15" key="1">
    <citation type="submission" date="2018-06" db="EMBL/GenBank/DDBJ databases">
        <authorList>
            <person name="Zhirakovskaya E."/>
        </authorList>
    </citation>
    <scope>NUCLEOTIDE SEQUENCE</scope>
</reference>
<proteinExistence type="inferred from homology"/>
<evidence type="ECO:0000256" key="9">
    <source>
        <dbReference type="ARBA" id="ARBA00023125"/>
    </source>
</evidence>
<keyword evidence="7" id="KW-0862">Zinc</keyword>
<dbReference type="SMART" id="SM00490">
    <property type="entry name" value="HELICc"/>
    <property type="match status" value="1"/>
</dbReference>
<dbReference type="InterPro" id="IPR014001">
    <property type="entry name" value="Helicase_ATP-bd"/>
</dbReference>
<feature type="domain" description="Helicase ATP-binding" evidence="13">
    <location>
        <begin position="294"/>
        <end position="467"/>
    </location>
</feature>
<keyword evidence="10" id="KW-0413">Isomerase</keyword>
<dbReference type="Pfam" id="PF18074">
    <property type="entry name" value="PriA_C"/>
    <property type="match status" value="1"/>
</dbReference>
<dbReference type="GO" id="GO:0006310">
    <property type="term" value="P:DNA recombination"/>
    <property type="evidence" value="ECO:0007669"/>
    <property type="project" value="InterPro"/>
</dbReference>
<dbReference type="GO" id="GO:0003677">
    <property type="term" value="F:DNA binding"/>
    <property type="evidence" value="ECO:0007669"/>
    <property type="project" value="UniProtKB-KW"/>
</dbReference>
<dbReference type="SMART" id="SM00487">
    <property type="entry name" value="DEXDc"/>
    <property type="match status" value="1"/>
</dbReference>
<dbReference type="InterPro" id="IPR011545">
    <property type="entry name" value="DEAD/DEAH_box_helicase_dom"/>
</dbReference>
<dbReference type="EC" id="5.6.2.4" evidence="11"/>
<keyword evidence="5" id="KW-0378">Hydrolase</keyword>
<comment type="catalytic activity">
    <reaction evidence="12">
        <text>ATP + H2O = ADP + phosphate + H(+)</text>
        <dbReference type="Rhea" id="RHEA:13065"/>
        <dbReference type="ChEBI" id="CHEBI:15377"/>
        <dbReference type="ChEBI" id="CHEBI:15378"/>
        <dbReference type="ChEBI" id="CHEBI:30616"/>
        <dbReference type="ChEBI" id="CHEBI:43474"/>
        <dbReference type="ChEBI" id="CHEBI:456216"/>
        <dbReference type="EC" id="5.6.2.4"/>
    </reaction>
</comment>
<dbReference type="Pfam" id="PF00270">
    <property type="entry name" value="DEAD"/>
    <property type="match status" value="1"/>
</dbReference>
<dbReference type="HAMAP" id="MF_00983">
    <property type="entry name" value="PriA"/>
    <property type="match status" value="1"/>
</dbReference>
<feature type="domain" description="Helicase C-terminal" evidence="14">
    <location>
        <begin position="543"/>
        <end position="720"/>
    </location>
</feature>
<dbReference type="InterPro" id="IPR042115">
    <property type="entry name" value="PriA_3primeBD_sf"/>
</dbReference>
<gene>
    <name evidence="15" type="ORF">MNBD_BACTEROID01-1854</name>
</gene>
<dbReference type="GO" id="GO:0043138">
    <property type="term" value="F:3'-5' DNA helicase activity"/>
    <property type="evidence" value="ECO:0007669"/>
    <property type="project" value="UniProtKB-EC"/>
</dbReference>
<evidence type="ECO:0000256" key="6">
    <source>
        <dbReference type="ARBA" id="ARBA00022806"/>
    </source>
</evidence>
<accession>A0A3B0UF15</accession>
<evidence type="ECO:0000313" key="15">
    <source>
        <dbReference type="EMBL" id="VAW18934.1"/>
    </source>
</evidence>
<evidence type="ECO:0000256" key="2">
    <source>
        <dbReference type="ARBA" id="ARBA00022705"/>
    </source>
</evidence>
<evidence type="ECO:0000256" key="5">
    <source>
        <dbReference type="ARBA" id="ARBA00022801"/>
    </source>
</evidence>
<protein>
    <recommendedName>
        <fullName evidence="11">DNA 3'-5' helicase</fullName>
        <ecNumber evidence="11">5.6.2.4</ecNumber>
    </recommendedName>
</protein>
<dbReference type="InterPro" id="IPR005259">
    <property type="entry name" value="PriA"/>
</dbReference>
<dbReference type="CDD" id="cd18804">
    <property type="entry name" value="SF2_C_priA"/>
    <property type="match status" value="1"/>
</dbReference>
<dbReference type="PANTHER" id="PTHR30580:SF0">
    <property type="entry name" value="PRIMOSOMAL PROTEIN N"/>
    <property type="match status" value="1"/>
</dbReference>
<dbReference type="InterPro" id="IPR027417">
    <property type="entry name" value="P-loop_NTPase"/>
</dbReference>
<sequence>MATLFADVILPLPLHDYFTYRVPPPFEKKIHAGQRVIVQFGKKKFYSALVAAIHNKPPEGFEIKDIHSILDEEAVIFPQNIDLWKWIAEYYCCTLGDVMRAALPSGMKMESQTKVAAIGEADEASLSEAEMVILRDLCERPIAIHELQKKLGRHFSFTGLKSLIDKKVISVEEEIAAKYKPKSEPFVFIHPDIKTEAALNEKVESLGRAKKQKELLLHFCKLAGPFSKNEKKELSRKELFKETDFSGAILKGLISKKILKVRLRAISRLTTPRVEQGGLYLLNPFQEEALAKVKRAFANKQVVLLHGVTSSGKTELYSHLIEEAVKKGQQVLYLVPEIALTTQITSRLKRYFGAKVGVFHSRMSDHERVEVWAKVLGFYNRRKDSYQIILGARSSLFLPFSNLGLIVVDEEHENSYKQFDPAPRYNARDMAVVLGYQNKANVLLGSATPSFESYFNAKAGKFGLVELEKRHGEMEMPEILVADIRRAYKRKEMKSFLTPALFERVETALEKKQQVILFQNRRGYAPFIECMNCGWIPKCERCDVSLTYHKFKKQLSCHYCGFYLKMPENCHDCGSPDIKTRGMGTEKIEDELKNLFPTARIARMDLDSTRSRTAFEKLVYNLENRKIDILVGTQMVTKGLDLDYVSVVGILNADNLINFPDFRAHERSYQLIAQVSGRAGRKHKQGSVVIQTSQPGHPIIAEIIENAYLQTFSRQLNERKFFKYPPYFRLIKVVVKHKDIAKVSRASSQLATKLRDKNYFIVLGPEFPLVSRIKNWHQKEIWLKIGRPGQLSESKKYMVQCIHFVKHLPGNSGAIFNIDVDPM</sequence>